<evidence type="ECO:0000256" key="1">
    <source>
        <dbReference type="ARBA" id="ARBA00004686"/>
    </source>
</evidence>
<dbReference type="SUPFAM" id="SSF56042">
    <property type="entry name" value="PurM C-terminal domain-like"/>
    <property type="match status" value="1"/>
</dbReference>
<reference evidence="16" key="1">
    <citation type="journal article" date="2019" name="Int. J. Syst. Evol. Microbiol.">
        <title>The Global Catalogue of Microorganisms (GCM) 10K type strain sequencing project: providing services to taxonomists for standard genome sequencing and annotation.</title>
        <authorList>
            <consortium name="The Broad Institute Genomics Platform"/>
            <consortium name="The Broad Institute Genome Sequencing Center for Infectious Disease"/>
            <person name="Wu L."/>
            <person name="Ma J."/>
        </authorList>
    </citation>
    <scope>NUCLEOTIDE SEQUENCE [LARGE SCALE GENOMIC DNA]</scope>
    <source>
        <strain evidence="16">CGMCC 1.12121</strain>
    </source>
</reference>
<comment type="similarity">
    <text evidence="2 12">Belongs to the AIR synthase family.</text>
</comment>
<dbReference type="Gene3D" id="3.90.650.10">
    <property type="entry name" value="PurM-like C-terminal domain"/>
    <property type="match status" value="1"/>
</dbReference>
<dbReference type="Pfam" id="PF00586">
    <property type="entry name" value="AIRS"/>
    <property type="match status" value="1"/>
</dbReference>
<sequence length="359" mass="38051">MTRSSDTPTSSRESLSYKDAGVDIDAGNALVERIKGVAKRTSRPEVMGGLGGFGALCQLPSGYREPVLVSGTDGVGTKLRLAMDLERHDTIGIDLVAMCVNDLVVAGAEPLFFLDYYATGKLDVEIAADVVTGIGEGCAQAGCALIGGETAEMPGMYAGNDYDLAGFCVGVVEKSEILDGSRVAEGDVLLGLAASGPHSNGYSLIRKILDVSQAELDTEIDGVPLRDALLAPTRIYVKSLLSLIKDSDVAVHALSHITGGGLLENVPRVLPETLTARIDAASWTRPAVFDWLQREGNVDEHEMHRVLNCGIGMVVVVPAAQAEQAQTTLEAAGETVYRLGDIVARQDEEEQVRLENVRS</sequence>
<gene>
    <name evidence="12 15" type="primary">purM</name>
    <name evidence="15" type="ORF">ACFO0U_12050</name>
</gene>
<keyword evidence="16" id="KW-1185">Reference proteome</keyword>
<accession>A0ABV9D318</accession>
<dbReference type="InterPro" id="IPR004733">
    <property type="entry name" value="PurM_cligase"/>
</dbReference>
<dbReference type="CDD" id="cd02196">
    <property type="entry name" value="PurM"/>
    <property type="match status" value="1"/>
</dbReference>
<keyword evidence="7 12" id="KW-0067">ATP-binding</keyword>
<evidence type="ECO:0000256" key="7">
    <source>
        <dbReference type="ARBA" id="ARBA00022840"/>
    </source>
</evidence>
<keyword evidence="12" id="KW-0658">Purine biosynthesis</keyword>
<evidence type="ECO:0000256" key="2">
    <source>
        <dbReference type="ARBA" id="ARBA00010280"/>
    </source>
</evidence>
<keyword evidence="12" id="KW-0963">Cytoplasm</keyword>
<dbReference type="SUPFAM" id="SSF55326">
    <property type="entry name" value="PurM N-terminal domain-like"/>
    <property type="match status" value="1"/>
</dbReference>
<dbReference type="HAMAP" id="MF_00741">
    <property type="entry name" value="AIRS"/>
    <property type="match status" value="1"/>
</dbReference>
<evidence type="ECO:0000256" key="9">
    <source>
        <dbReference type="ARBA" id="ARBA00032931"/>
    </source>
</evidence>
<evidence type="ECO:0000256" key="8">
    <source>
        <dbReference type="ARBA" id="ARBA00031908"/>
    </source>
</evidence>
<comment type="catalytic activity">
    <reaction evidence="11 12">
        <text>2-formamido-N(1)-(5-O-phospho-beta-D-ribosyl)acetamidine + ATP = 5-amino-1-(5-phospho-beta-D-ribosyl)imidazole + ADP + phosphate + H(+)</text>
        <dbReference type="Rhea" id="RHEA:23032"/>
        <dbReference type="ChEBI" id="CHEBI:15378"/>
        <dbReference type="ChEBI" id="CHEBI:30616"/>
        <dbReference type="ChEBI" id="CHEBI:43474"/>
        <dbReference type="ChEBI" id="CHEBI:137981"/>
        <dbReference type="ChEBI" id="CHEBI:147287"/>
        <dbReference type="ChEBI" id="CHEBI:456216"/>
        <dbReference type="EC" id="6.3.3.1"/>
    </reaction>
</comment>
<comment type="pathway">
    <text evidence="1 12">Purine metabolism; IMP biosynthesis via de novo pathway; 5-amino-1-(5-phospho-D-ribosyl)imidazole from N(2)-formyl-N(1)-(5-phospho-D-ribosyl)glycinamide: step 2/2.</text>
</comment>
<organism evidence="15 16">
    <name type="scientific">Chromohalobacter sarecensis</name>
    <dbReference type="NCBI Taxonomy" id="245294"/>
    <lineage>
        <taxon>Bacteria</taxon>
        <taxon>Pseudomonadati</taxon>
        <taxon>Pseudomonadota</taxon>
        <taxon>Gammaproteobacteria</taxon>
        <taxon>Oceanospirillales</taxon>
        <taxon>Halomonadaceae</taxon>
        <taxon>Chromohalobacter</taxon>
    </lineage>
</organism>
<comment type="caution">
    <text evidence="15">The sequence shown here is derived from an EMBL/GenBank/DDBJ whole genome shotgun (WGS) entry which is preliminary data.</text>
</comment>
<dbReference type="EC" id="6.3.3.1" evidence="3 12"/>
<name>A0ABV9D318_9GAMM</name>
<dbReference type="InterPro" id="IPR016188">
    <property type="entry name" value="PurM-like_N"/>
</dbReference>
<feature type="domain" description="PurM-like N-terminal" evidence="13">
    <location>
        <begin position="68"/>
        <end position="172"/>
    </location>
</feature>
<evidence type="ECO:0000256" key="5">
    <source>
        <dbReference type="ARBA" id="ARBA00022598"/>
    </source>
</evidence>
<evidence type="ECO:0000256" key="6">
    <source>
        <dbReference type="ARBA" id="ARBA00022741"/>
    </source>
</evidence>
<dbReference type="InterPro" id="IPR010918">
    <property type="entry name" value="PurM-like_C_dom"/>
</dbReference>
<evidence type="ECO:0000259" key="14">
    <source>
        <dbReference type="Pfam" id="PF02769"/>
    </source>
</evidence>
<dbReference type="Proteomes" id="UP001596030">
    <property type="component" value="Unassembled WGS sequence"/>
</dbReference>
<dbReference type="RefSeq" id="WP_246970499.1">
    <property type="nucleotide sequence ID" value="NZ_JAKGAN010000003.1"/>
</dbReference>
<evidence type="ECO:0000256" key="3">
    <source>
        <dbReference type="ARBA" id="ARBA00013047"/>
    </source>
</evidence>
<evidence type="ECO:0000256" key="4">
    <source>
        <dbReference type="ARBA" id="ARBA00020367"/>
    </source>
</evidence>
<dbReference type="GO" id="GO:0004641">
    <property type="term" value="F:phosphoribosylformylglycinamidine cyclo-ligase activity"/>
    <property type="evidence" value="ECO:0007669"/>
    <property type="project" value="UniProtKB-EC"/>
</dbReference>
<evidence type="ECO:0000313" key="15">
    <source>
        <dbReference type="EMBL" id="MFC4539506.1"/>
    </source>
</evidence>
<keyword evidence="6 12" id="KW-0547">Nucleotide-binding</keyword>
<dbReference type="PANTHER" id="PTHR10520:SF12">
    <property type="entry name" value="TRIFUNCTIONAL PURINE BIOSYNTHETIC PROTEIN ADENOSINE-3"/>
    <property type="match status" value="1"/>
</dbReference>
<dbReference type="Pfam" id="PF02769">
    <property type="entry name" value="AIRS_C"/>
    <property type="match status" value="1"/>
</dbReference>
<evidence type="ECO:0000313" key="16">
    <source>
        <dbReference type="Proteomes" id="UP001596030"/>
    </source>
</evidence>
<dbReference type="Gene3D" id="3.30.1330.10">
    <property type="entry name" value="PurM-like, N-terminal domain"/>
    <property type="match status" value="1"/>
</dbReference>
<keyword evidence="5 12" id="KW-0436">Ligase</keyword>
<dbReference type="InterPro" id="IPR036921">
    <property type="entry name" value="PurM-like_N_sf"/>
</dbReference>
<evidence type="ECO:0000256" key="12">
    <source>
        <dbReference type="HAMAP-Rule" id="MF_00741"/>
    </source>
</evidence>
<evidence type="ECO:0000259" key="13">
    <source>
        <dbReference type="Pfam" id="PF00586"/>
    </source>
</evidence>
<feature type="domain" description="PurM-like C-terminal" evidence="14">
    <location>
        <begin position="185"/>
        <end position="352"/>
    </location>
</feature>
<dbReference type="InterPro" id="IPR036676">
    <property type="entry name" value="PurM-like_C_sf"/>
</dbReference>
<proteinExistence type="inferred from homology"/>
<comment type="subcellular location">
    <subcellularLocation>
        <location evidence="12">Cytoplasm</location>
    </subcellularLocation>
</comment>
<dbReference type="PANTHER" id="PTHR10520">
    <property type="entry name" value="TRIFUNCTIONAL PURINE BIOSYNTHETIC PROTEIN ADENOSINE-3-RELATED"/>
    <property type="match status" value="1"/>
</dbReference>
<dbReference type="NCBIfam" id="TIGR00878">
    <property type="entry name" value="purM"/>
    <property type="match status" value="1"/>
</dbReference>
<dbReference type="EMBL" id="JBHSEU010000020">
    <property type="protein sequence ID" value="MFC4539506.1"/>
    <property type="molecule type" value="Genomic_DNA"/>
</dbReference>
<protein>
    <recommendedName>
        <fullName evidence="4 12">Phosphoribosylformylglycinamidine cyclo-ligase</fullName>
        <ecNumber evidence="3 12">6.3.3.1</ecNumber>
    </recommendedName>
    <alternativeName>
        <fullName evidence="9 12">AIR synthase</fullName>
    </alternativeName>
    <alternativeName>
        <fullName evidence="10 12">AIRS</fullName>
    </alternativeName>
    <alternativeName>
        <fullName evidence="8 12">Phosphoribosyl-aminoimidazole synthetase</fullName>
    </alternativeName>
</protein>
<evidence type="ECO:0000256" key="11">
    <source>
        <dbReference type="ARBA" id="ARBA00049057"/>
    </source>
</evidence>
<evidence type="ECO:0000256" key="10">
    <source>
        <dbReference type="ARBA" id="ARBA00033093"/>
    </source>
</evidence>